<gene>
    <name evidence="1" type="ORF">EVAR_50339_1</name>
</gene>
<comment type="caution">
    <text evidence="1">The sequence shown here is derived from an EMBL/GenBank/DDBJ whole genome shotgun (WGS) entry which is preliminary data.</text>
</comment>
<organism evidence="1 2">
    <name type="scientific">Eumeta variegata</name>
    <name type="common">Bagworm moth</name>
    <name type="synonym">Eumeta japonica</name>
    <dbReference type="NCBI Taxonomy" id="151549"/>
    <lineage>
        <taxon>Eukaryota</taxon>
        <taxon>Metazoa</taxon>
        <taxon>Ecdysozoa</taxon>
        <taxon>Arthropoda</taxon>
        <taxon>Hexapoda</taxon>
        <taxon>Insecta</taxon>
        <taxon>Pterygota</taxon>
        <taxon>Neoptera</taxon>
        <taxon>Endopterygota</taxon>
        <taxon>Lepidoptera</taxon>
        <taxon>Glossata</taxon>
        <taxon>Ditrysia</taxon>
        <taxon>Tineoidea</taxon>
        <taxon>Psychidae</taxon>
        <taxon>Oiketicinae</taxon>
        <taxon>Eumeta</taxon>
    </lineage>
</organism>
<evidence type="ECO:0000313" key="1">
    <source>
        <dbReference type="EMBL" id="GBP64823.1"/>
    </source>
</evidence>
<sequence>MLRAEAASAMERCVLPNRRLRIQISDIHFCGGEKKDPRTTTNTCHRLQFLKGLDSLVLSPLVLTSLV</sequence>
<dbReference type="AlphaFoldDB" id="A0A4C1XP58"/>
<accession>A0A4C1XP58</accession>
<keyword evidence="2" id="KW-1185">Reference proteome</keyword>
<dbReference type="EMBL" id="BGZK01000910">
    <property type="protein sequence ID" value="GBP64823.1"/>
    <property type="molecule type" value="Genomic_DNA"/>
</dbReference>
<reference evidence="1 2" key="1">
    <citation type="journal article" date="2019" name="Commun. Biol.">
        <title>The bagworm genome reveals a unique fibroin gene that provides high tensile strength.</title>
        <authorList>
            <person name="Kono N."/>
            <person name="Nakamura H."/>
            <person name="Ohtoshi R."/>
            <person name="Tomita M."/>
            <person name="Numata K."/>
            <person name="Arakawa K."/>
        </authorList>
    </citation>
    <scope>NUCLEOTIDE SEQUENCE [LARGE SCALE GENOMIC DNA]</scope>
</reference>
<proteinExistence type="predicted"/>
<evidence type="ECO:0000313" key="2">
    <source>
        <dbReference type="Proteomes" id="UP000299102"/>
    </source>
</evidence>
<protein>
    <submittedName>
        <fullName evidence="1">Uncharacterized protein</fullName>
    </submittedName>
</protein>
<name>A0A4C1XP58_EUMVA</name>
<dbReference type="Proteomes" id="UP000299102">
    <property type="component" value="Unassembled WGS sequence"/>
</dbReference>